<dbReference type="Pfam" id="PF07940">
    <property type="entry name" value="Hepar_II_III_C"/>
    <property type="match status" value="1"/>
</dbReference>
<keyword evidence="3" id="KW-0574">Periplasm</keyword>
<dbReference type="InterPro" id="IPR008929">
    <property type="entry name" value="Chondroitin_lyas"/>
</dbReference>
<name>A0A485BWB4_RAOTE</name>
<dbReference type="RefSeq" id="WP_134526671.1">
    <property type="nucleotide sequence ID" value="NZ_BJNO01000006.1"/>
</dbReference>
<evidence type="ECO:0000256" key="4">
    <source>
        <dbReference type="ARBA" id="ARBA00023239"/>
    </source>
</evidence>
<sequence length="665" mass="76417">MKQFSGLWTDIARRAADNVEQIEQLVKDAQPILEAAVHIPQTGIASWNLYYFCQHHGVRLTWLADSPHQHACPVDGETFSGEPWDGAWWREMNGRNASACQQLGLLWRLTGETPYRDKVRMLLMGYADVYPDYKVHGDIPHNGPGKMNAQTLCEANCILDMALGYDFIRDSLPPGEQQHIGEILLRCAATFLRAHRSPQIHNHEVKISAALGVLGFVLEDESLLDFAVNQPYGLRWQLEHGLLAEGLWFEGSIHYHYYALQGFFAFEKLARGTRWSLLDGPWYPRMLSFPLSLVLPDGTFPRLNDCLAGQEKLYHRDLYEFAWFIWHDPLYASVLQLTEDEADWRETLLWRDRALPETAINPLPQHSVFAPGAGLTLWRHPQQQLAVLIKHSPWGGEHDHYDRLSLMLWQHNGWLLPDLGTTGYGAKMHYDYYKNSATHNTLSVNQTNQPPANTEVLGWHMGDDYHWIDAEVNWKKPPPTLNSHTRVEWDVEAWREVRFRRRLLWLDDVLIDLSTVENPHRQQLDWTLHLAAKALDQSGMPQPFSLRGPLRDMRDSTVTPLHGCQPRHFSRENDTFALWLAGDGELWQGLAPDNPAIGDLSYLVLRNHLPQARFCCVWDLAKTSPLTEVSVHHTPLGTQLNFWRGERVTHVMLHEDPGLLPEVII</sequence>
<dbReference type="AlphaFoldDB" id="A0A485BWB4"/>
<reference evidence="6 7" key="1">
    <citation type="submission" date="2019-03" db="EMBL/GenBank/DDBJ databases">
        <authorList>
            <consortium name="Pathogen Informatics"/>
        </authorList>
    </citation>
    <scope>NUCLEOTIDE SEQUENCE [LARGE SCALE GENOMIC DNA]</scope>
    <source>
        <strain evidence="6 7">NCTC13038</strain>
    </source>
</reference>
<accession>A0A485BWB4</accession>
<dbReference type="Proteomes" id="UP000332594">
    <property type="component" value="Unassembled WGS sequence"/>
</dbReference>
<organism evidence="6 7">
    <name type="scientific">Raoultella terrigena</name>
    <name type="common">Klebsiella terrigena</name>
    <dbReference type="NCBI Taxonomy" id="577"/>
    <lineage>
        <taxon>Bacteria</taxon>
        <taxon>Pseudomonadati</taxon>
        <taxon>Pseudomonadota</taxon>
        <taxon>Gammaproteobacteria</taxon>
        <taxon>Enterobacterales</taxon>
        <taxon>Enterobacteriaceae</taxon>
        <taxon>Klebsiella/Raoultella group</taxon>
        <taxon>Raoultella</taxon>
    </lineage>
</organism>
<evidence type="ECO:0000256" key="2">
    <source>
        <dbReference type="ARBA" id="ARBA00022729"/>
    </source>
</evidence>
<dbReference type="GO" id="GO:0042597">
    <property type="term" value="C:periplasmic space"/>
    <property type="evidence" value="ECO:0007669"/>
    <property type="project" value="UniProtKB-SubCell"/>
</dbReference>
<evidence type="ECO:0000256" key="3">
    <source>
        <dbReference type="ARBA" id="ARBA00022764"/>
    </source>
</evidence>
<keyword evidence="2" id="KW-0732">Signal</keyword>
<dbReference type="EMBL" id="CAADJG010000002">
    <property type="protein sequence ID" value="VFS76008.1"/>
    <property type="molecule type" value="Genomic_DNA"/>
</dbReference>
<evidence type="ECO:0000256" key="1">
    <source>
        <dbReference type="ARBA" id="ARBA00004418"/>
    </source>
</evidence>
<dbReference type="InterPro" id="IPR012480">
    <property type="entry name" value="Hepar_II_III_C"/>
</dbReference>
<gene>
    <name evidence="6" type="ORF">NCTC13038_03485</name>
</gene>
<evidence type="ECO:0000313" key="7">
    <source>
        <dbReference type="Proteomes" id="UP000332594"/>
    </source>
</evidence>
<keyword evidence="4" id="KW-0456">Lyase</keyword>
<proteinExistence type="predicted"/>
<dbReference type="SUPFAM" id="SSF48230">
    <property type="entry name" value="Chondroitin AC/alginate lyase"/>
    <property type="match status" value="1"/>
</dbReference>
<dbReference type="Gene3D" id="1.50.10.100">
    <property type="entry name" value="Chondroitin AC/alginate lyase"/>
    <property type="match status" value="1"/>
</dbReference>
<dbReference type="Gene3D" id="2.70.98.70">
    <property type="match status" value="1"/>
</dbReference>
<protein>
    <submittedName>
        <fullName evidence="6">Uncharacterized protein conserved in bacteria</fullName>
    </submittedName>
</protein>
<dbReference type="PANTHER" id="PTHR39210">
    <property type="entry name" value="HEPARIN-SULFATE LYASE"/>
    <property type="match status" value="1"/>
</dbReference>
<dbReference type="GO" id="GO:0016829">
    <property type="term" value="F:lyase activity"/>
    <property type="evidence" value="ECO:0007669"/>
    <property type="project" value="UniProtKB-KW"/>
</dbReference>
<evidence type="ECO:0000313" key="6">
    <source>
        <dbReference type="EMBL" id="VFS76008.1"/>
    </source>
</evidence>
<dbReference type="PANTHER" id="PTHR39210:SF1">
    <property type="entry name" value="HEPARIN-SULFATE LYASE"/>
    <property type="match status" value="1"/>
</dbReference>
<comment type="subcellular location">
    <subcellularLocation>
        <location evidence="1">Periplasm</location>
    </subcellularLocation>
</comment>
<feature type="domain" description="Heparinase II/III-like C-terminal" evidence="5">
    <location>
        <begin position="365"/>
        <end position="588"/>
    </location>
</feature>
<evidence type="ECO:0000259" key="5">
    <source>
        <dbReference type="Pfam" id="PF07940"/>
    </source>
</evidence>